<evidence type="ECO:0000256" key="1">
    <source>
        <dbReference type="SAM" id="MobiDB-lite"/>
    </source>
</evidence>
<keyword evidence="4" id="KW-1185">Reference proteome</keyword>
<evidence type="ECO:0000256" key="2">
    <source>
        <dbReference type="SAM" id="Phobius"/>
    </source>
</evidence>
<proteinExistence type="predicted"/>
<accession>A0A3R7NZH0</accession>
<protein>
    <submittedName>
        <fullName evidence="3">Uncharacterized protein</fullName>
    </submittedName>
</protein>
<feature type="transmembrane region" description="Helical" evidence="2">
    <location>
        <begin position="21"/>
        <end position="42"/>
    </location>
</feature>
<dbReference type="GeneID" id="40325589"/>
<feature type="compositionally biased region" description="Basic and acidic residues" evidence="1">
    <location>
        <begin position="137"/>
        <end position="161"/>
    </location>
</feature>
<feature type="region of interest" description="Disordered" evidence="1">
    <location>
        <begin position="136"/>
        <end position="161"/>
    </location>
</feature>
<evidence type="ECO:0000313" key="3">
    <source>
        <dbReference type="EMBL" id="RNF10217.1"/>
    </source>
</evidence>
<gene>
    <name evidence="3" type="ORF">TraAM80_01656</name>
</gene>
<keyword evidence="2" id="KW-0472">Membrane</keyword>
<name>A0A3R7NZH0_TRYRA</name>
<dbReference type="RefSeq" id="XP_029241419.1">
    <property type="nucleotide sequence ID" value="XM_029378689.1"/>
</dbReference>
<keyword evidence="2" id="KW-0812">Transmembrane</keyword>
<sequence>MLRVANEAVRRGKQASRLQPVSVINAGLLVHLWWLLAAMDALTETRRNNSLREISFWSPAKFLLVPMSSESSKSCRVLFVNSSLPTRGLWRPPGNLFNMLSLSPSSLEVQSLPLCHLRETPDKTCRRLLHGVEPGIDEARDSEQEADPRRIVEAATEQRET</sequence>
<dbReference type="EMBL" id="MKGL01000035">
    <property type="protein sequence ID" value="RNF10217.1"/>
    <property type="molecule type" value="Genomic_DNA"/>
</dbReference>
<dbReference type="AlphaFoldDB" id="A0A3R7NZH0"/>
<organism evidence="3 4">
    <name type="scientific">Trypanosoma rangeli</name>
    <dbReference type="NCBI Taxonomy" id="5698"/>
    <lineage>
        <taxon>Eukaryota</taxon>
        <taxon>Discoba</taxon>
        <taxon>Euglenozoa</taxon>
        <taxon>Kinetoplastea</taxon>
        <taxon>Metakinetoplastina</taxon>
        <taxon>Trypanosomatida</taxon>
        <taxon>Trypanosomatidae</taxon>
        <taxon>Trypanosoma</taxon>
        <taxon>Herpetosoma</taxon>
    </lineage>
</organism>
<dbReference type="Proteomes" id="UP000283634">
    <property type="component" value="Unassembled WGS sequence"/>
</dbReference>
<reference evidence="3 4" key="1">
    <citation type="journal article" date="2018" name="BMC Genomics">
        <title>Genomic comparison of Trypanosoma conorhini and Trypanosoma rangeli to Trypanosoma cruzi strains of high and low virulence.</title>
        <authorList>
            <person name="Bradwell K.R."/>
            <person name="Koparde V.N."/>
            <person name="Matveyev A.V."/>
            <person name="Serrano M.G."/>
            <person name="Alves J.M."/>
            <person name="Parikh H."/>
            <person name="Huang B."/>
            <person name="Lee V."/>
            <person name="Espinosa-Alvarez O."/>
            <person name="Ortiz P.A."/>
            <person name="Costa-Martins A.G."/>
            <person name="Teixeira M.M."/>
            <person name="Buck G.A."/>
        </authorList>
    </citation>
    <scope>NUCLEOTIDE SEQUENCE [LARGE SCALE GENOMIC DNA]</scope>
    <source>
        <strain evidence="3 4">AM80</strain>
    </source>
</reference>
<comment type="caution">
    <text evidence="3">The sequence shown here is derived from an EMBL/GenBank/DDBJ whole genome shotgun (WGS) entry which is preliminary data.</text>
</comment>
<evidence type="ECO:0000313" key="4">
    <source>
        <dbReference type="Proteomes" id="UP000283634"/>
    </source>
</evidence>
<keyword evidence="2" id="KW-1133">Transmembrane helix</keyword>
<dbReference type="VEuPathDB" id="TriTrypDB:TRSC58_00043"/>